<dbReference type="Pfam" id="PF00916">
    <property type="entry name" value="Sulfate_transp"/>
    <property type="match status" value="1"/>
</dbReference>
<reference evidence="7 8" key="1">
    <citation type="submission" date="2021-01" db="EMBL/GenBank/DDBJ databases">
        <title>Whole genome shotgun sequence of Catellatospora coxensis NBRC 107359.</title>
        <authorList>
            <person name="Komaki H."/>
            <person name="Tamura T."/>
        </authorList>
    </citation>
    <scope>NUCLEOTIDE SEQUENCE [LARGE SCALE GENOMIC DNA]</scope>
    <source>
        <strain evidence="7 8">NBRC 107359</strain>
    </source>
</reference>
<evidence type="ECO:0000256" key="2">
    <source>
        <dbReference type="ARBA" id="ARBA00022692"/>
    </source>
</evidence>
<dbReference type="InterPro" id="IPR001902">
    <property type="entry name" value="SLC26A/SulP_fam"/>
</dbReference>
<evidence type="ECO:0000256" key="3">
    <source>
        <dbReference type="ARBA" id="ARBA00022989"/>
    </source>
</evidence>
<dbReference type="InterPro" id="IPR036513">
    <property type="entry name" value="STAS_dom_sf"/>
</dbReference>
<dbReference type="InterPro" id="IPR011547">
    <property type="entry name" value="SLC26A/SulP_dom"/>
</dbReference>
<evidence type="ECO:0000256" key="4">
    <source>
        <dbReference type="ARBA" id="ARBA00023136"/>
    </source>
</evidence>
<dbReference type="PANTHER" id="PTHR11814">
    <property type="entry name" value="SULFATE TRANSPORTER"/>
    <property type="match status" value="1"/>
</dbReference>
<comment type="caution">
    <text evidence="7">The sequence shown here is derived from an EMBL/GenBank/DDBJ whole genome shotgun (WGS) entry which is preliminary data.</text>
</comment>
<keyword evidence="8" id="KW-1185">Reference proteome</keyword>
<protein>
    <submittedName>
        <fullName evidence="7">MFS transporter</fullName>
    </submittedName>
</protein>
<accession>A0A8J3P9C6</accession>
<evidence type="ECO:0000313" key="7">
    <source>
        <dbReference type="EMBL" id="GIG08657.1"/>
    </source>
</evidence>
<dbReference type="Proteomes" id="UP000630887">
    <property type="component" value="Unassembled WGS sequence"/>
</dbReference>
<evidence type="ECO:0000256" key="1">
    <source>
        <dbReference type="ARBA" id="ARBA00004141"/>
    </source>
</evidence>
<feature type="transmembrane region" description="Helical" evidence="5">
    <location>
        <begin position="107"/>
        <end position="125"/>
    </location>
</feature>
<evidence type="ECO:0000313" key="8">
    <source>
        <dbReference type="Proteomes" id="UP000630887"/>
    </source>
</evidence>
<feature type="transmembrane region" description="Helical" evidence="5">
    <location>
        <begin position="186"/>
        <end position="205"/>
    </location>
</feature>
<dbReference type="GO" id="GO:0055085">
    <property type="term" value="P:transmembrane transport"/>
    <property type="evidence" value="ECO:0007669"/>
    <property type="project" value="InterPro"/>
</dbReference>
<feature type="transmembrane region" description="Helical" evidence="5">
    <location>
        <begin position="387"/>
        <end position="417"/>
    </location>
</feature>
<dbReference type="SUPFAM" id="SSF52091">
    <property type="entry name" value="SpoIIaa-like"/>
    <property type="match status" value="1"/>
</dbReference>
<feature type="transmembrane region" description="Helical" evidence="5">
    <location>
        <begin position="293"/>
        <end position="316"/>
    </location>
</feature>
<keyword evidence="2 5" id="KW-0812">Transmembrane</keyword>
<sequence length="569" mass="58009">MSGVAAVCRGGWERVSALLPGRADWATMRRQPRRDLLAGLTVAVVALPLALGFGVSSGLGAAAGLATAIVAGALAALLGGSNLQVSGPTGAMTVVLVPIVHRFGPGGVLTVGLIAGVLLVALALARAGRYVRYVPAPVVEGFTAGIAAVIFLQQVPAALGVPAPEGEKVTAIAWQAVVDFAAQPQWTALALALGVATVMLIGARWKPGVPFSLLAVAAVTVVAVVAHLDVARIGQLPATLPAPSLGFLDPAAVPMLLTSAVAVAALAALESLLSATVADGMTVGQRHDPDRELFGQGVANLVTPLFGGVPATAAIARTAVNVRTGAGSRLAALTHALVLALIMLAAAPLVAHIPLAALAGVLLATAIRMVEVSSLLALARSTRSDAVLMVLTAAATLALDLIAAVGIGLVLAAFLAVRKIARAATLEQVPLDVADHHAEEAALLAEHIVAYRFDGPLFFAAAHRFLLELTEVADVRVVILRMSRVSAVDGTGASVLRDAIERLEHRGITVYLSGVRPEHERALSAIGVLERLRAQGRLFAHTPDAITAARALLHRTGVLVSPEPALKAG</sequence>
<dbReference type="Gene3D" id="3.30.750.24">
    <property type="entry name" value="STAS domain"/>
    <property type="match status" value="1"/>
</dbReference>
<feature type="transmembrane region" description="Helical" evidence="5">
    <location>
        <begin position="36"/>
        <end position="53"/>
    </location>
</feature>
<feature type="transmembrane region" description="Helical" evidence="5">
    <location>
        <begin position="251"/>
        <end position="273"/>
    </location>
</feature>
<proteinExistence type="predicted"/>
<comment type="subcellular location">
    <subcellularLocation>
        <location evidence="1">Membrane</location>
        <topology evidence="1">Multi-pass membrane protein</topology>
    </subcellularLocation>
</comment>
<dbReference type="EMBL" id="BONI01000050">
    <property type="protein sequence ID" value="GIG08657.1"/>
    <property type="molecule type" value="Genomic_DNA"/>
</dbReference>
<name>A0A8J3P9C6_9ACTN</name>
<dbReference type="InterPro" id="IPR002645">
    <property type="entry name" value="STAS_dom"/>
</dbReference>
<organism evidence="7 8">
    <name type="scientific">Catellatospora coxensis</name>
    <dbReference type="NCBI Taxonomy" id="310354"/>
    <lineage>
        <taxon>Bacteria</taxon>
        <taxon>Bacillati</taxon>
        <taxon>Actinomycetota</taxon>
        <taxon>Actinomycetes</taxon>
        <taxon>Micromonosporales</taxon>
        <taxon>Micromonosporaceae</taxon>
        <taxon>Catellatospora</taxon>
    </lineage>
</organism>
<dbReference type="AlphaFoldDB" id="A0A8J3P9C6"/>
<feature type="transmembrane region" description="Helical" evidence="5">
    <location>
        <begin position="337"/>
        <end position="367"/>
    </location>
</feature>
<feature type="transmembrane region" description="Helical" evidence="5">
    <location>
        <begin position="59"/>
        <end position="78"/>
    </location>
</feature>
<dbReference type="GO" id="GO:0016020">
    <property type="term" value="C:membrane"/>
    <property type="evidence" value="ECO:0007669"/>
    <property type="project" value="UniProtKB-SubCell"/>
</dbReference>
<gene>
    <name evidence="7" type="ORF">Cco03nite_53570</name>
</gene>
<keyword evidence="4 5" id="KW-0472">Membrane</keyword>
<keyword evidence="3 5" id="KW-1133">Transmembrane helix</keyword>
<evidence type="ECO:0000259" key="6">
    <source>
        <dbReference type="PROSITE" id="PS50801"/>
    </source>
</evidence>
<dbReference type="Pfam" id="PF01740">
    <property type="entry name" value="STAS"/>
    <property type="match status" value="1"/>
</dbReference>
<dbReference type="PROSITE" id="PS50801">
    <property type="entry name" value="STAS"/>
    <property type="match status" value="1"/>
</dbReference>
<dbReference type="CDD" id="cd07042">
    <property type="entry name" value="STAS_SulP_like_sulfate_transporter"/>
    <property type="match status" value="1"/>
</dbReference>
<evidence type="ECO:0000256" key="5">
    <source>
        <dbReference type="SAM" id="Phobius"/>
    </source>
</evidence>
<feature type="domain" description="STAS" evidence="6">
    <location>
        <begin position="438"/>
        <end position="549"/>
    </location>
</feature>
<feature type="transmembrane region" description="Helical" evidence="5">
    <location>
        <begin position="211"/>
        <end position="230"/>
    </location>
</feature>